<dbReference type="Proteomes" id="UP000002058">
    <property type="component" value="Unassembled WGS sequence"/>
</dbReference>
<dbReference type="SUPFAM" id="SSF56349">
    <property type="entry name" value="DNA breaking-rejoining enzymes"/>
    <property type="match status" value="1"/>
</dbReference>
<sequence>MSSLLKNCMYSSGRLGEYLESTARYGTGRGLYIPESLTILVIRNGQGRPEIIVAPKRDAKNMSNRKTKHPRHPMPEVIESLPIYLDPVPGAAALWSRTATRGTTPFCEAISEDGPTGKILTAAWFTHQLPALGRRAGYNENIRTHDIRAEALVKADENGYSPDQRMQFGGHSDPRIFFNDYMSSVSSVQGVGNILNLTLRDDISQHFRGLLMRRHPQMWQSLPAKLRQDLEGGGGRSAASDAERQDSKIERQSVYVQKYKLIAQELEKWQSRQARERKPGVDADTENDYTITSHWRWFERASHLMPERKRLSTMLFLPVPLRSPEGRQVLLDMVALCRQRSNVSDHPALVAGEMTAALQLSVRLLSKSWSPSHDLGQWKKANQILACVLTRLPKRERWRHIYQCRRARLRRQHGFAGVCFICFEWFTSAVEFEQHCQHHLSHPETIPMDHGYLEVSGMLAWPAYCPRCLGDTGLPCSRRLKAFTNQQSFQRHMEKHYTELHGLKSIQCGSPHCDSVYSSVQELQCHYDDTHSIPAPTRRAEIGSRASQPAPKSCPSGTIHVYECFERGIMQKLGRSRPVFGV</sequence>
<dbReference type="EMBL" id="CH476616">
    <property type="protein sequence ID" value="EEP78591.1"/>
    <property type="molecule type" value="Genomic_DNA"/>
</dbReference>
<dbReference type="PROSITE" id="PS00028">
    <property type="entry name" value="ZINC_FINGER_C2H2_1"/>
    <property type="match status" value="1"/>
</dbReference>
<dbReference type="GeneID" id="8442011"/>
<dbReference type="RefSeq" id="XP_002543920.1">
    <property type="nucleotide sequence ID" value="XM_002543874.1"/>
</dbReference>
<dbReference type="InterPro" id="IPR011010">
    <property type="entry name" value="DNA_brk_join_enz"/>
</dbReference>
<dbReference type="eggNOG" id="ENOG502SH56">
    <property type="taxonomic scope" value="Eukaryota"/>
</dbReference>
<dbReference type="HOGENOM" id="CLU_468671_0_0_1"/>
<dbReference type="InParanoid" id="C4JQV5"/>
<dbReference type="GO" id="GO:0015074">
    <property type="term" value="P:DNA integration"/>
    <property type="evidence" value="ECO:0007669"/>
    <property type="project" value="InterPro"/>
</dbReference>
<feature type="domain" description="C2H2-type" evidence="2">
    <location>
        <begin position="508"/>
        <end position="531"/>
    </location>
</feature>
<dbReference type="AlphaFoldDB" id="C4JQV5"/>
<keyword evidence="4" id="KW-1185">Reference proteome</keyword>
<keyword evidence="1" id="KW-0233">DNA recombination</keyword>
<dbReference type="OMA" id="NENIRTH"/>
<dbReference type="SMART" id="SM00355">
    <property type="entry name" value="ZnF_C2H2"/>
    <property type="match status" value="3"/>
</dbReference>
<evidence type="ECO:0000256" key="1">
    <source>
        <dbReference type="ARBA" id="ARBA00023172"/>
    </source>
</evidence>
<reference evidence="4" key="1">
    <citation type="journal article" date="2009" name="Genome Res.">
        <title>Comparative genomic analyses of the human fungal pathogens Coccidioides and their relatives.</title>
        <authorList>
            <person name="Sharpton T.J."/>
            <person name="Stajich J.E."/>
            <person name="Rounsley S.D."/>
            <person name="Gardner M.J."/>
            <person name="Wortman J.R."/>
            <person name="Jordar V.S."/>
            <person name="Maiti R."/>
            <person name="Kodira C.D."/>
            <person name="Neafsey D.E."/>
            <person name="Zeng Q."/>
            <person name="Hung C.-Y."/>
            <person name="McMahan C."/>
            <person name="Muszewska A."/>
            <person name="Grynberg M."/>
            <person name="Mandel M.A."/>
            <person name="Kellner E.M."/>
            <person name="Barker B.M."/>
            <person name="Galgiani J.N."/>
            <person name="Orbach M.J."/>
            <person name="Kirkland T.N."/>
            <person name="Cole G.T."/>
            <person name="Henn M.R."/>
            <person name="Birren B.W."/>
            <person name="Taylor J.W."/>
        </authorList>
    </citation>
    <scope>NUCLEOTIDE SEQUENCE [LARGE SCALE GENOMIC DNA]</scope>
    <source>
        <strain evidence="4">UAMH 1704</strain>
    </source>
</reference>
<protein>
    <recommendedName>
        <fullName evidence="2">C2H2-type domain-containing protein</fullName>
    </recommendedName>
</protein>
<dbReference type="PANTHER" id="PTHR37535">
    <property type="entry name" value="FLUG DOMAIN PROTEIN"/>
    <property type="match status" value="1"/>
</dbReference>
<dbReference type="VEuPathDB" id="FungiDB:UREG_03437"/>
<dbReference type="PANTHER" id="PTHR37535:SF3">
    <property type="entry name" value="FLUG DOMAIN-CONTAINING PROTEIN"/>
    <property type="match status" value="1"/>
</dbReference>
<dbReference type="GO" id="GO:0006310">
    <property type="term" value="P:DNA recombination"/>
    <property type="evidence" value="ECO:0007669"/>
    <property type="project" value="UniProtKB-KW"/>
</dbReference>
<dbReference type="InterPro" id="IPR013087">
    <property type="entry name" value="Znf_C2H2_type"/>
</dbReference>
<name>C4JQV5_UNCRE</name>
<proteinExistence type="predicted"/>
<evidence type="ECO:0000313" key="3">
    <source>
        <dbReference type="EMBL" id="EEP78591.1"/>
    </source>
</evidence>
<dbReference type="KEGG" id="ure:UREG_03437"/>
<accession>C4JQV5</accession>
<evidence type="ECO:0000259" key="2">
    <source>
        <dbReference type="PROSITE" id="PS00028"/>
    </source>
</evidence>
<dbReference type="OrthoDB" id="4207352at2759"/>
<organism evidence="3 4">
    <name type="scientific">Uncinocarpus reesii (strain UAMH 1704)</name>
    <dbReference type="NCBI Taxonomy" id="336963"/>
    <lineage>
        <taxon>Eukaryota</taxon>
        <taxon>Fungi</taxon>
        <taxon>Dikarya</taxon>
        <taxon>Ascomycota</taxon>
        <taxon>Pezizomycotina</taxon>
        <taxon>Eurotiomycetes</taxon>
        <taxon>Eurotiomycetidae</taxon>
        <taxon>Onygenales</taxon>
        <taxon>Onygenaceae</taxon>
        <taxon>Uncinocarpus</taxon>
    </lineage>
</organism>
<dbReference type="GO" id="GO:0003677">
    <property type="term" value="F:DNA binding"/>
    <property type="evidence" value="ECO:0007669"/>
    <property type="project" value="InterPro"/>
</dbReference>
<gene>
    <name evidence="3" type="ORF">UREG_03437</name>
</gene>
<dbReference type="InterPro" id="IPR013762">
    <property type="entry name" value="Integrase-like_cat_sf"/>
</dbReference>
<dbReference type="Gene3D" id="1.10.443.10">
    <property type="entry name" value="Intergrase catalytic core"/>
    <property type="match status" value="1"/>
</dbReference>
<evidence type="ECO:0000313" key="4">
    <source>
        <dbReference type="Proteomes" id="UP000002058"/>
    </source>
</evidence>